<keyword evidence="2" id="KW-0812">Transmembrane</keyword>
<proteinExistence type="predicted"/>
<dbReference type="Proteomes" id="UP001267710">
    <property type="component" value="Unassembled WGS sequence"/>
</dbReference>
<dbReference type="EMBL" id="JAVIZX010000001">
    <property type="protein sequence ID" value="MDR6215149.1"/>
    <property type="molecule type" value="Genomic_DNA"/>
</dbReference>
<evidence type="ECO:0000313" key="6">
    <source>
        <dbReference type="EMBL" id="MDR6215149.1"/>
    </source>
</evidence>
<protein>
    <recommendedName>
        <fullName evidence="5">NarX-like N-terminal domain-containing protein</fullName>
    </recommendedName>
</protein>
<gene>
    <name evidence="6" type="ORF">QE399_002838</name>
</gene>
<reference evidence="6 7" key="1">
    <citation type="submission" date="2023-08" db="EMBL/GenBank/DDBJ databases">
        <title>Functional and genomic diversity of the sorghum phyllosphere microbiome.</title>
        <authorList>
            <person name="Shade A."/>
        </authorList>
    </citation>
    <scope>NUCLEOTIDE SEQUENCE [LARGE SCALE GENOMIC DNA]</scope>
    <source>
        <strain evidence="6 7">SORGH_AS_0335</strain>
    </source>
</reference>
<feature type="domain" description="NarX-like N-terminal" evidence="5">
    <location>
        <begin position="172"/>
        <end position="253"/>
    </location>
</feature>
<evidence type="ECO:0000256" key="3">
    <source>
        <dbReference type="ARBA" id="ARBA00022989"/>
    </source>
</evidence>
<keyword evidence="7" id="KW-1185">Reference proteome</keyword>
<sequence length="292" mass="31323">MPRMPCLRRLPGEPAALPSTLSPPEELRRGQRRAVVQTLAGVLLLSALPISAQARVAIATAINRTARFRALSQRIAKAYAQLHLGVMPDRAREALAAARTLVQAGFDDMGGQTWPAELAAQLAETRQHAERLDALVSRPPSKEGVASVSAWANRMLVAADAATQSLERLAQAGTAKLVNTAGRQRMLSQRLAKNYNLAAAGFDGKELQGQMAADASEFRRALAALGAAPISTPAIRAELAQGEAQWLFFDNALQHAAEPRRLEAVATTSERLLEVTDRLTALYEAALRDVLG</sequence>
<organism evidence="6 7">
    <name type="scientific">Paracidovorax wautersii</name>
    <dbReference type="NCBI Taxonomy" id="1177982"/>
    <lineage>
        <taxon>Bacteria</taxon>
        <taxon>Pseudomonadati</taxon>
        <taxon>Pseudomonadota</taxon>
        <taxon>Betaproteobacteria</taxon>
        <taxon>Burkholderiales</taxon>
        <taxon>Comamonadaceae</taxon>
        <taxon>Paracidovorax</taxon>
    </lineage>
</organism>
<comment type="subcellular location">
    <subcellularLocation>
        <location evidence="1">Membrane</location>
        <topology evidence="1">Multi-pass membrane protein</topology>
    </subcellularLocation>
</comment>
<evidence type="ECO:0000313" key="7">
    <source>
        <dbReference type="Proteomes" id="UP001267710"/>
    </source>
</evidence>
<evidence type="ECO:0000256" key="2">
    <source>
        <dbReference type="ARBA" id="ARBA00022692"/>
    </source>
</evidence>
<evidence type="ECO:0000259" key="5">
    <source>
        <dbReference type="Pfam" id="PF13675"/>
    </source>
</evidence>
<dbReference type="InterPro" id="IPR029095">
    <property type="entry name" value="NarX-like_N"/>
</dbReference>
<dbReference type="Pfam" id="PF13675">
    <property type="entry name" value="PilJ"/>
    <property type="match status" value="1"/>
</dbReference>
<accession>A0ABU1ID44</accession>
<keyword evidence="4" id="KW-0472">Membrane</keyword>
<comment type="caution">
    <text evidence="6">The sequence shown here is derived from an EMBL/GenBank/DDBJ whole genome shotgun (WGS) entry which is preliminary data.</text>
</comment>
<keyword evidence="3" id="KW-1133">Transmembrane helix</keyword>
<evidence type="ECO:0000256" key="1">
    <source>
        <dbReference type="ARBA" id="ARBA00004141"/>
    </source>
</evidence>
<name>A0ABU1ID44_9BURK</name>
<evidence type="ECO:0000256" key="4">
    <source>
        <dbReference type="ARBA" id="ARBA00023136"/>
    </source>
</evidence>